<reference evidence="2" key="1">
    <citation type="submission" date="2023-03" db="EMBL/GenBank/DDBJ databases">
        <authorList>
            <person name="Julca I."/>
        </authorList>
    </citation>
    <scope>NUCLEOTIDE SEQUENCE</scope>
</reference>
<name>A0AAV1CT05_OLDCO</name>
<evidence type="ECO:0000256" key="1">
    <source>
        <dbReference type="ARBA" id="ARBA00009431"/>
    </source>
</evidence>
<evidence type="ECO:0000313" key="2">
    <source>
        <dbReference type="EMBL" id="CAI9098726.1"/>
    </source>
</evidence>
<dbReference type="GO" id="GO:0004185">
    <property type="term" value="F:serine-type carboxypeptidase activity"/>
    <property type="evidence" value="ECO:0007669"/>
    <property type="project" value="InterPro"/>
</dbReference>
<accession>A0AAV1CT05</accession>
<dbReference type="InterPro" id="IPR029058">
    <property type="entry name" value="AB_hydrolase_fold"/>
</dbReference>
<dbReference type="InterPro" id="IPR001563">
    <property type="entry name" value="Peptidase_S10"/>
</dbReference>
<dbReference type="PANTHER" id="PTHR11802:SF32">
    <property type="entry name" value="SERINE CARBOXYPEPTIDASE-LIKE 29"/>
    <property type="match status" value="1"/>
</dbReference>
<evidence type="ECO:0000313" key="3">
    <source>
        <dbReference type="Proteomes" id="UP001161247"/>
    </source>
</evidence>
<keyword evidence="3" id="KW-1185">Reference proteome</keyword>
<dbReference type="Pfam" id="PF00450">
    <property type="entry name" value="Peptidase_S10"/>
    <property type="match status" value="1"/>
</dbReference>
<dbReference type="GO" id="GO:0006508">
    <property type="term" value="P:proteolysis"/>
    <property type="evidence" value="ECO:0007669"/>
    <property type="project" value="InterPro"/>
</dbReference>
<dbReference type="Gene3D" id="6.10.250.940">
    <property type="match status" value="1"/>
</dbReference>
<gene>
    <name evidence="2" type="ORF">OLC1_LOCUS8875</name>
</gene>
<protein>
    <submittedName>
        <fullName evidence="2">OLC1v1035420C1</fullName>
    </submittedName>
</protein>
<dbReference type="GO" id="GO:0005773">
    <property type="term" value="C:vacuole"/>
    <property type="evidence" value="ECO:0007669"/>
    <property type="project" value="TreeGrafter"/>
</dbReference>
<dbReference type="SUPFAM" id="SSF53474">
    <property type="entry name" value="alpha/beta-Hydrolases"/>
    <property type="match status" value="1"/>
</dbReference>
<dbReference type="Gene3D" id="3.40.50.1820">
    <property type="entry name" value="alpha/beta hydrolase"/>
    <property type="match status" value="1"/>
</dbReference>
<proteinExistence type="inferred from homology"/>
<dbReference type="Proteomes" id="UP001161247">
    <property type="component" value="Chromosome 3"/>
</dbReference>
<dbReference type="PANTHER" id="PTHR11802">
    <property type="entry name" value="SERINE PROTEASE FAMILY S10 SERINE CARBOXYPEPTIDASE"/>
    <property type="match status" value="1"/>
</dbReference>
<sequence>MQVGNALFDDFRDHLGRFQFMWASGLISDQTFKKLNLFCDFQLYRQPSEMCDKILEIADNEIGDIDLYSIFTPPSGANFSMLNPLMRRQNVSIQDGGHLRRQYDPCTEQHSTIYFNVPEVQRALHVYNRDSSSKWAGCSDEVNSNWKDSPHSVLDIYRELIPSGIRIWAFRIIYLLISDGFAFLHKSGPGN</sequence>
<comment type="similarity">
    <text evidence="1">Belongs to the peptidase S10 family.</text>
</comment>
<dbReference type="EMBL" id="OX459120">
    <property type="protein sequence ID" value="CAI9098726.1"/>
    <property type="molecule type" value="Genomic_DNA"/>
</dbReference>
<organism evidence="2 3">
    <name type="scientific">Oldenlandia corymbosa var. corymbosa</name>
    <dbReference type="NCBI Taxonomy" id="529605"/>
    <lineage>
        <taxon>Eukaryota</taxon>
        <taxon>Viridiplantae</taxon>
        <taxon>Streptophyta</taxon>
        <taxon>Embryophyta</taxon>
        <taxon>Tracheophyta</taxon>
        <taxon>Spermatophyta</taxon>
        <taxon>Magnoliopsida</taxon>
        <taxon>eudicotyledons</taxon>
        <taxon>Gunneridae</taxon>
        <taxon>Pentapetalae</taxon>
        <taxon>asterids</taxon>
        <taxon>lamiids</taxon>
        <taxon>Gentianales</taxon>
        <taxon>Rubiaceae</taxon>
        <taxon>Rubioideae</taxon>
        <taxon>Spermacoceae</taxon>
        <taxon>Hedyotis-Oldenlandia complex</taxon>
        <taxon>Oldenlandia</taxon>
    </lineage>
</organism>
<dbReference type="AlphaFoldDB" id="A0AAV1CT05"/>